<reference evidence="1" key="1">
    <citation type="journal article" date="2012" name="PLoS ONE">
        <title>Gene sets for utilization of primary and secondary nutrition supplies in the distal gut of endangered iberian lynx.</title>
        <authorList>
            <person name="Alcaide M."/>
            <person name="Messina E."/>
            <person name="Richter M."/>
            <person name="Bargiela R."/>
            <person name="Peplies J."/>
            <person name="Huws S.A."/>
            <person name="Newbold C.J."/>
            <person name="Golyshin P.N."/>
            <person name="Simon M.A."/>
            <person name="Lopez G."/>
            <person name="Yakimov M.M."/>
            <person name="Ferrer M."/>
        </authorList>
    </citation>
    <scope>NUCLEOTIDE SEQUENCE</scope>
</reference>
<proteinExistence type="predicted"/>
<sequence>MKLIKPGAQQQSQQQRCQLLQSQKRGCQQHYHNCRISNRISCSSVRSFVTARSERDSCESYEHEN</sequence>
<organism evidence="1">
    <name type="scientific">gut metagenome</name>
    <dbReference type="NCBI Taxonomy" id="749906"/>
    <lineage>
        <taxon>unclassified sequences</taxon>
        <taxon>metagenomes</taxon>
        <taxon>organismal metagenomes</taxon>
    </lineage>
</organism>
<name>J9FZ53_9ZZZZ</name>
<protein>
    <submittedName>
        <fullName evidence="1">Uncharacterized protein</fullName>
    </submittedName>
</protein>
<dbReference type="AlphaFoldDB" id="J9FZ53"/>
<comment type="caution">
    <text evidence="1">The sequence shown here is derived from an EMBL/GenBank/DDBJ whole genome shotgun (WGS) entry which is preliminary data.</text>
</comment>
<dbReference type="EMBL" id="AMCI01006148">
    <property type="protein sequence ID" value="EJW94832.1"/>
    <property type="molecule type" value="Genomic_DNA"/>
</dbReference>
<evidence type="ECO:0000313" key="1">
    <source>
        <dbReference type="EMBL" id="EJW94832.1"/>
    </source>
</evidence>
<gene>
    <name evidence="1" type="ORF">EVA_17056</name>
</gene>
<accession>J9FZ53</accession>